<organism evidence="1 2">
    <name type="scientific">Bauhinia variegata</name>
    <name type="common">Purple orchid tree</name>
    <name type="synonym">Phanera variegata</name>
    <dbReference type="NCBI Taxonomy" id="167791"/>
    <lineage>
        <taxon>Eukaryota</taxon>
        <taxon>Viridiplantae</taxon>
        <taxon>Streptophyta</taxon>
        <taxon>Embryophyta</taxon>
        <taxon>Tracheophyta</taxon>
        <taxon>Spermatophyta</taxon>
        <taxon>Magnoliopsida</taxon>
        <taxon>eudicotyledons</taxon>
        <taxon>Gunneridae</taxon>
        <taxon>Pentapetalae</taxon>
        <taxon>rosids</taxon>
        <taxon>fabids</taxon>
        <taxon>Fabales</taxon>
        <taxon>Fabaceae</taxon>
        <taxon>Cercidoideae</taxon>
        <taxon>Cercideae</taxon>
        <taxon>Bauhiniinae</taxon>
        <taxon>Bauhinia</taxon>
    </lineage>
</organism>
<name>A0ACB9PGB5_BAUVA</name>
<proteinExistence type="predicted"/>
<comment type="caution">
    <text evidence="1">The sequence shown here is derived from an EMBL/GenBank/DDBJ whole genome shotgun (WGS) entry which is preliminary data.</text>
</comment>
<keyword evidence="2" id="KW-1185">Reference proteome</keyword>
<sequence length="158" mass="18403">MSTTTTGDVASTRDNDDIQEMFAKSRCCFWMSCLGSDSSPSSSHEFAWWERMRTLDKNEQWWARGWMKIREWSEIVSGPRWKTFIRRFHRNRHPGYAKQGSFQYDPLSYALNFDEGKGQNGNFDEDYMFRDFSTRYAAIPASAKSSMDHGKDNGAAFT</sequence>
<dbReference type="Proteomes" id="UP000828941">
    <property type="component" value="Chromosome 4"/>
</dbReference>
<accession>A0ACB9PGB5</accession>
<evidence type="ECO:0000313" key="1">
    <source>
        <dbReference type="EMBL" id="KAI4347004.1"/>
    </source>
</evidence>
<reference evidence="1 2" key="1">
    <citation type="journal article" date="2022" name="DNA Res.">
        <title>Chromosomal-level genome assembly of the orchid tree Bauhinia variegata (Leguminosae; Cercidoideae) supports the allotetraploid origin hypothesis of Bauhinia.</title>
        <authorList>
            <person name="Zhong Y."/>
            <person name="Chen Y."/>
            <person name="Zheng D."/>
            <person name="Pang J."/>
            <person name="Liu Y."/>
            <person name="Luo S."/>
            <person name="Meng S."/>
            <person name="Qian L."/>
            <person name="Wei D."/>
            <person name="Dai S."/>
            <person name="Zhou R."/>
        </authorList>
    </citation>
    <scope>NUCLEOTIDE SEQUENCE [LARGE SCALE GENOMIC DNA]</scope>
    <source>
        <strain evidence="1">BV-YZ2020</strain>
    </source>
</reference>
<dbReference type="EMBL" id="CM039429">
    <property type="protein sequence ID" value="KAI4347004.1"/>
    <property type="molecule type" value="Genomic_DNA"/>
</dbReference>
<gene>
    <name evidence="1" type="ORF">L6164_007857</name>
</gene>
<evidence type="ECO:0000313" key="2">
    <source>
        <dbReference type="Proteomes" id="UP000828941"/>
    </source>
</evidence>
<protein>
    <submittedName>
        <fullName evidence="1">Uncharacterized protein</fullName>
    </submittedName>
</protein>